<dbReference type="PANTHER" id="PTHR42714">
    <property type="entry name" value="TRNA MODIFICATION GTPASE GTPBP3"/>
    <property type="match status" value="1"/>
</dbReference>
<accession>A0A7Z7VY65</accession>
<evidence type="ECO:0000256" key="10">
    <source>
        <dbReference type="HAMAP-Rule" id="MF_00379"/>
    </source>
</evidence>
<feature type="binding site" evidence="10">
    <location>
        <position position="232"/>
    </location>
    <ligand>
        <name>K(+)</name>
        <dbReference type="ChEBI" id="CHEBI:29103"/>
    </ligand>
</feature>
<evidence type="ECO:0000313" key="13">
    <source>
        <dbReference type="EMBL" id="CAD7360850.1"/>
    </source>
</evidence>
<evidence type="ECO:0000313" key="17">
    <source>
        <dbReference type="Proteomes" id="UP000572988"/>
    </source>
</evidence>
<dbReference type="RefSeq" id="WP_016425725.1">
    <property type="nucleotide sequence ID" value="NZ_CABKRV010000002.1"/>
</dbReference>
<sequence length="460" mass="51509">MEQLDTITSISTPMGEGAIGIVRLSGLDAVEIADKLYKGRKQLKDVPTHTINYGHIIDPETQEVVEEVMVSVLRAPRTFTREDIVEINCHGGILTINRVLELTMTYGARMAEPGEYTKRAFLNGRIDLSQAEAVMDFIRSKTDRASKVAMNQIEGRLSDLIKKQRQSILEVLAQVEVNIDYPEYDDVEEATSELLLERAQEIKNEIQKLLDTGVQGKIMREGLSTVIVGKPNVGKSSMLNNLIQDNKAIVTEVAGTTRDVLEEYVNVRGVPLRLVDTAGIRETEDIVERIGVERSRKALSEADLILFVLNNNEPLTEEDRKLYEVVKTSDAIVIINKTDLTPRLDRDEVKAMVGSMPVIETSMLEQQGIDELEIQIRDLFFGGEVQSQDMTYVSNSRHISLLKQAKKTIQDAIDAAEMGIPMDMIQIDLTRTWELLGEIIGESASEELIDQLFSQFCLGK</sequence>
<feature type="binding site" evidence="10">
    <location>
        <position position="236"/>
    </location>
    <ligand>
        <name>Mg(2+)</name>
        <dbReference type="ChEBI" id="CHEBI:18420"/>
    </ligand>
</feature>
<evidence type="ECO:0000313" key="15">
    <source>
        <dbReference type="EMBL" id="SUM90506.1"/>
    </source>
</evidence>
<comment type="cofactor">
    <cofactor evidence="10">
        <name>K(+)</name>
        <dbReference type="ChEBI" id="CHEBI:29103"/>
    </cofactor>
    <text evidence="10">Binds 1 potassium ion per subunit.</text>
</comment>
<dbReference type="InterPro" id="IPR004520">
    <property type="entry name" value="GTPase_MnmE"/>
</dbReference>
<dbReference type="FunFam" id="3.40.50.300:FF:000494">
    <property type="entry name" value="tRNA modification GTPase MnmE"/>
    <property type="match status" value="1"/>
</dbReference>
<dbReference type="Pfam" id="PF12631">
    <property type="entry name" value="MnmE_helical"/>
    <property type="match status" value="1"/>
</dbReference>
<dbReference type="EC" id="3.6.-.-" evidence="10"/>
<dbReference type="CDD" id="cd04164">
    <property type="entry name" value="trmE"/>
    <property type="match status" value="1"/>
</dbReference>
<proteinExistence type="inferred from homology"/>
<dbReference type="Gene3D" id="3.40.50.300">
    <property type="entry name" value="P-loop containing nucleotide triphosphate hydrolases"/>
    <property type="match status" value="1"/>
</dbReference>
<evidence type="ECO:0000256" key="1">
    <source>
        <dbReference type="ARBA" id="ARBA00011043"/>
    </source>
</evidence>
<dbReference type="NCBIfam" id="NF003661">
    <property type="entry name" value="PRK05291.1-3"/>
    <property type="match status" value="1"/>
</dbReference>
<keyword evidence="5 10" id="KW-0547">Nucleotide-binding</keyword>
<keyword evidence="6 10" id="KW-0378">Hydrolase</keyword>
<keyword evidence="8 10" id="KW-0630">Potassium</keyword>
<feature type="binding site" evidence="10">
    <location>
        <begin position="276"/>
        <end position="279"/>
    </location>
    <ligand>
        <name>GTP</name>
        <dbReference type="ChEBI" id="CHEBI:37565"/>
    </ligand>
</feature>
<evidence type="ECO:0000256" key="5">
    <source>
        <dbReference type="ARBA" id="ARBA00022741"/>
    </source>
</evidence>
<keyword evidence="3 10" id="KW-0819">tRNA processing</keyword>
<keyword evidence="7 10" id="KW-0460">Magnesium</keyword>
<keyword evidence="2 10" id="KW-0963">Cytoplasm</keyword>
<comment type="subcellular location">
    <subcellularLocation>
        <location evidence="10">Cytoplasm</location>
    </subcellularLocation>
</comment>
<dbReference type="KEGG" id="ssch:LH95_11575"/>
<feature type="binding site" evidence="10">
    <location>
        <position position="256"/>
    </location>
    <ligand>
        <name>K(+)</name>
        <dbReference type="ChEBI" id="CHEBI:29103"/>
    </ligand>
</feature>
<dbReference type="NCBIfam" id="TIGR00231">
    <property type="entry name" value="small_GTP"/>
    <property type="match status" value="1"/>
</dbReference>
<reference evidence="15" key="2">
    <citation type="submission" date="2018-06" db="EMBL/GenBank/DDBJ databases">
        <authorList>
            <consortium name="Pathogen Informatics"/>
            <person name="Doyle S."/>
        </authorList>
    </citation>
    <scope>NUCLEOTIDE SEQUENCE [LARGE SCALE GENOMIC DNA]</scope>
    <source>
        <strain evidence="15">NCTC12218</strain>
    </source>
</reference>
<dbReference type="PROSITE" id="PS51709">
    <property type="entry name" value="G_TRME"/>
    <property type="match status" value="1"/>
</dbReference>
<dbReference type="InterPro" id="IPR005225">
    <property type="entry name" value="Small_GTP-bd"/>
</dbReference>
<dbReference type="GO" id="GO:0046872">
    <property type="term" value="F:metal ion binding"/>
    <property type="evidence" value="ECO:0007669"/>
    <property type="project" value="UniProtKB-KW"/>
</dbReference>
<dbReference type="InterPro" id="IPR027266">
    <property type="entry name" value="TrmE/GcvT-like"/>
</dbReference>
<evidence type="ECO:0000256" key="11">
    <source>
        <dbReference type="RuleBase" id="RU003313"/>
    </source>
</evidence>
<feature type="binding site" evidence="10">
    <location>
        <position position="125"/>
    </location>
    <ligand>
        <name>(6S)-5-formyl-5,6,7,8-tetrahydrofolate</name>
        <dbReference type="ChEBI" id="CHEBI:57457"/>
    </ligand>
</feature>
<keyword evidence="9 10" id="KW-0342">GTP-binding</keyword>
<dbReference type="Gene3D" id="1.20.120.430">
    <property type="entry name" value="tRNA modification GTPase MnmE domain 2"/>
    <property type="match status" value="1"/>
</dbReference>
<dbReference type="Proteomes" id="UP000264146">
    <property type="component" value="Chromosome"/>
</dbReference>
<evidence type="ECO:0000256" key="4">
    <source>
        <dbReference type="ARBA" id="ARBA00022723"/>
    </source>
</evidence>
<dbReference type="KEGG" id="sscz:RN70_12285"/>
<dbReference type="EMBL" id="LR962863">
    <property type="protein sequence ID" value="CAD7360850.1"/>
    <property type="molecule type" value="Genomic_DNA"/>
</dbReference>
<organism evidence="15">
    <name type="scientific">Staphylococcus schleiferi</name>
    <dbReference type="NCBI Taxonomy" id="1295"/>
    <lineage>
        <taxon>Bacteria</taxon>
        <taxon>Bacillati</taxon>
        <taxon>Bacillota</taxon>
        <taxon>Bacilli</taxon>
        <taxon>Bacillales</taxon>
        <taxon>Staphylococcaceae</taxon>
        <taxon>Staphylococcus</taxon>
    </lineage>
</organism>
<dbReference type="GO" id="GO:0003924">
    <property type="term" value="F:GTPase activity"/>
    <property type="evidence" value="ECO:0007669"/>
    <property type="project" value="UniProtKB-UniRule"/>
</dbReference>
<dbReference type="PANTHER" id="PTHR42714:SF2">
    <property type="entry name" value="TRNA MODIFICATION GTPASE GTPBP3, MITOCHONDRIAL"/>
    <property type="match status" value="1"/>
</dbReference>
<feature type="domain" description="TrmE-type G" evidence="12">
    <location>
        <begin position="222"/>
        <end position="381"/>
    </location>
</feature>
<feature type="binding site" evidence="10">
    <location>
        <position position="253"/>
    </location>
    <ligand>
        <name>K(+)</name>
        <dbReference type="ChEBI" id="CHEBI:29103"/>
    </ligand>
</feature>
<dbReference type="HAMAP" id="MF_00379">
    <property type="entry name" value="GTPase_MnmE"/>
    <property type="match status" value="1"/>
</dbReference>
<dbReference type="AlphaFoldDB" id="A0A7Z7VY65"/>
<comment type="subunit">
    <text evidence="10">Homodimer. Heterotetramer of two MnmE and two MnmG subunits.</text>
</comment>
<dbReference type="InterPro" id="IPR027368">
    <property type="entry name" value="MnmE_dom2"/>
</dbReference>
<dbReference type="CDD" id="cd14858">
    <property type="entry name" value="TrmE_N"/>
    <property type="match status" value="1"/>
</dbReference>
<dbReference type="InterPro" id="IPR031168">
    <property type="entry name" value="G_TrmE"/>
</dbReference>
<dbReference type="GO" id="GO:0042802">
    <property type="term" value="F:identical protein binding"/>
    <property type="evidence" value="ECO:0007669"/>
    <property type="project" value="UniProtKB-ARBA"/>
</dbReference>
<evidence type="ECO:0000256" key="7">
    <source>
        <dbReference type="ARBA" id="ARBA00022842"/>
    </source>
</evidence>
<dbReference type="Pfam" id="PF01926">
    <property type="entry name" value="MMR_HSR1"/>
    <property type="match status" value="1"/>
</dbReference>
<comment type="caution">
    <text evidence="10">Lacks conserved residue(s) required for the propagation of feature annotation.</text>
</comment>
<feature type="binding site" evidence="10">
    <location>
        <position position="460"/>
    </location>
    <ligand>
        <name>(6S)-5-formyl-5,6,7,8-tetrahydrofolate</name>
        <dbReference type="ChEBI" id="CHEBI:57457"/>
    </ligand>
</feature>
<dbReference type="Proteomes" id="UP000572988">
    <property type="component" value="Unassembled WGS sequence"/>
</dbReference>
<reference evidence="13 16" key="3">
    <citation type="submission" date="2020-11" db="EMBL/GenBank/DDBJ databases">
        <authorList>
            <consortium name="Pathogen Informatics"/>
        </authorList>
    </citation>
    <scope>NUCLEOTIDE SEQUENCE [LARGE SCALE GENOMIC DNA]</scope>
    <source>
        <strain evidence="13 16">NCTC12218</strain>
    </source>
</reference>
<evidence type="ECO:0000256" key="6">
    <source>
        <dbReference type="ARBA" id="ARBA00022801"/>
    </source>
</evidence>
<dbReference type="Pfam" id="PF10396">
    <property type="entry name" value="TrmE_N"/>
    <property type="match status" value="1"/>
</dbReference>
<dbReference type="GO" id="GO:0002098">
    <property type="term" value="P:tRNA wobble uridine modification"/>
    <property type="evidence" value="ECO:0007669"/>
    <property type="project" value="TreeGrafter"/>
</dbReference>
<comment type="similarity">
    <text evidence="1 10 11">Belongs to the TRAFAC class TrmE-Era-EngA-EngB-Septin-like GTPase superfamily. TrmE GTPase family.</text>
</comment>
<feature type="binding site" evidence="10">
    <location>
        <position position="251"/>
    </location>
    <ligand>
        <name>K(+)</name>
        <dbReference type="ChEBI" id="CHEBI:29103"/>
    </ligand>
</feature>
<reference evidence="14 17" key="1">
    <citation type="submission" date="2018-01" db="EMBL/GenBank/DDBJ databases">
        <title>Complete genome sequence of Staphylococcus Scheliferi isolated from human.</title>
        <authorList>
            <person name="Abouelkhair M.A."/>
            <person name="Bemis D.A."/>
            <person name="Kania S.A."/>
        </authorList>
    </citation>
    <scope>NUCLEOTIDE SEQUENCE [LARGE SCALE GENOMIC DNA]</scope>
    <source>
        <strain evidence="14 17">ATCC 43808</strain>
    </source>
</reference>
<evidence type="ECO:0000259" key="12">
    <source>
        <dbReference type="PROSITE" id="PS51709"/>
    </source>
</evidence>
<dbReference type="SUPFAM" id="SSF52540">
    <property type="entry name" value="P-loop containing nucleoside triphosphate hydrolases"/>
    <property type="match status" value="1"/>
</dbReference>
<feature type="binding site" evidence="10">
    <location>
        <begin position="232"/>
        <end position="237"/>
    </location>
    <ligand>
        <name>GTP</name>
        <dbReference type="ChEBI" id="CHEBI:37565"/>
    </ligand>
</feature>
<keyword evidence="17" id="KW-1185">Reference proteome</keyword>
<feature type="binding site" evidence="10">
    <location>
        <position position="257"/>
    </location>
    <ligand>
        <name>Mg(2+)</name>
        <dbReference type="ChEBI" id="CHEBI:18420"/>
    </ligand>
</feature>
<dbReference type="InterPro" id="IPR018948">
    <property type="entry name" value="GTP-bd_TrmE_N"/>
</dbReference>
<comment type="function">
    <text evidence="10">Exhibits a very high intrinsic GTPase hydrolysis rate. Involved in the addition of a carboxymethylaminomethyl (cmnm) group at the wobble position (U34) of certain tRNAs, forming tRNA-cmnm(5)s(2)U34.</text>
</comment>
<name>A0A7Z7VY65_STASC</name>
<dbReference type="GO" id="GO:0030488">
    <property type="term" value="P:tRNA methylation"/>
    <property type="evidence" value="ECO:0007669"/>
    <property type="project" value="TreeGrafter"/>
</dbReference>
<dbReference type="InterPro" id="IPR027417">
    <property type="entry name" value="P-loop_NTPase"/>
</dbReference>
<evidence type="ECO:0000256" key="8">
    <source>
        <dbReference type="ARBA" id="ARBA00022958"/>
    </source>
</evidence>
<evidence type="ECO:0000256" key="2">
    <source>
        <dbReference type="ARBA" id="ARBA00022490"/>
    </source>
</evidence>
<gene>
    <name evidence="10 15" type="primary">trmE</name>
    <name evidence="10" type="synonym">mnmE</name>
    <name evidence="14" type="ORF">C1O36_03565</name>
    <name evidence="15" type="ORF">NCTC12218_02555</name>
</gene>
<keyword evidence="4 10" id="KW-0479">Metal-binding</keyword>
<dbReference type="InterPro" id="IPR006073">
    <property type="entry name" value="GTP-bd"/>
</dbReference>
<dbReference type="InterPro" id="IPR025867">
    <property type="entry name" value="MnmE_helical"/>
</dbReference>
<dbReference type="NCBIfam" id="TIGR00450">
    <property type="entry name" value="mnmE_trmE_thdF"/>
    <property type="match status" value="1"/>
</dbReference>
<feature type="binding site" evidence="10">
    <location>
        <begin position="251"/>
        <end position="257"/>
    </location>
    <ligand>
        <name>GTP</name>
        <dbReference type="ChEBI" id="CHEBI:37565"/>
    </ligand>
</feature>
<dbReference type="Gene3D" id="3.30.1360.120">
    <property type="entry name" value="Probable tRNA modification gtpase trme, domain 1"/>
    <property type="match status" value="1"/>
</dbReference>
<evidence type="ECO:0000256" key="9">
    <source>
        <dbReference type="ARBA" id="ARBA00023134"/>
    </source>
</evidence>
<evidence type="ECO:0000313" key="16">
    <source>
        <dbReference type="Proteomes" id="UP000264146"/>
    </source>
</evidence>
<dbReference type="EMBL" id="POVK01000008">
    <property type="protein sequence ID" value="NHA33609.1"/>
    <property type="molecule type" value="Genomic_DNA"/>
</dbReference>
<dbReference type="EMBL" id="UHEF01000001">
    <property type="protein sequence ID" value="SUM90506.1"/>
    <property type="molecule type" value="Genomic_DNA"/>
</dbReference>
<evidence type="ECO:0000256" key="3">
    <source>
        <dbReference type="ARBA" id="ARBA00022694"/>
    </source>
</evidence>
<feature type="binding site" evidence="10">
    <location>
        <position position="23"/>
    </location>
    <ligand>
        <name>(6S)-5-formyl-5,6,7,8-tetrahydrofolate</name>
        <dbReference type="ChEBI" id="CHEBI:57457"/>
    </ligand>
</feature>
<dbReference type="GO" id="GO:0005525">
    <property type="term" value="F:GTP binding"/>
    <property type="evidence" value="ECO:0007669"/>
    <property type="project" value="UniProtKB-UniRule"/>
</dbReference>
<dbReference type="FunFam" id="3.30.1360.120:FF:000003">
    <property type="entry name" value="tRNA modification GTPase MnmE"/>
    <property type="match status" value="1"/>
</dbReference>
<feature type="binding site" evidence="10">
    <location>
        <position position="86"/>
    </location>
    <ligand>
        <name>(6S)-5-formyl-5,6,7,8-tetrahydrofolate</name>
        <dbReference type="ChEBI" id="CHEBI:57457"/>
    </ligand>
</feature>
<protein>
    <recommendedName>
        <fullName evidence="10">tRNA modification GTPase MnmE</fullName>
        <ecNumber evidence="10">3.6.-.-</ecNumber>
    </recommendedName>
</protein>
<evidence type="ECO:0000313" key="14">
    <source>
        <dbReference type="EMBL" id="NHA33609.1"/>
    </source>
</evidence>
<dbReference type="GO" id="GO:0005829">
    <property type="term" value="C:cytosol"/>
    <property type="evidence" value="ECO:0007669"/>
    <property type="project" value="TreeGrafter"/>
</dbReference>
<dbReference type="SUPFAM" id="SSF116878">
    <property type="entry name" value="TrmE connector domain"/>
    <property type="match status" value="1"/>
</dbReference>